<accession>A0ABY4QQ53</accession>
<sequence>MIAAAASDLRPAAFVRWDVPGGDSPAEQAATGYVMAVNLIVRTAALDCESAWEKRQKIYAAEIARLHSADATADPEVVEQLNSEQLRGKLDDRYRADLISMAEEGYRRVVELTAALDNDVRHLARTEVLERVGTAVDEINALTQRLFDIDRPGGTVHDFLASRNLDTIVPRR</sequence>
<dbReference type="EMBL" id="CP097320">
    <property type="protein sequence ID" value="UQX12006.1"/>
    <property type="molecule type" value="Genomic_DNA"/>
</dbReference>
<reference evidence="1" key="1">
    <citation type="submission" date="2022-05" db="EMBL/GenBank/DDBJ databases">
        <title>A methanotrophic Mycobacterium dominates a cave microbial ecosystem.</title>
        <authorList>
            <person name="Van Spanning R.J.M."/>
            <person name="Guan Q."/>
            <person name="Melkonian C."/>
            <person name="Gallant J."/>
            <person name="Polerecky L."/>
            <person name="Flot J.-F."/>
            <person name="Brandt B.W."/>
            <person name="Braster M."/>
            <person name="Iturbe Espinoza P."/>
            <person name="Aerts J."/>
            <person name="Meima-Franke M."/>
            <person name="Piersma S.R."/>
            <person name="Bunduc C."/>
            <person name="Ummels R."/>
            <person name="Pain A."/>
            <person name="Fleming E.J."/>
            <person name="van der Wel N."/>
            <person name="Gherman V.D."/>
            <person name="Sarbu S.M."/>
            <person name="Bodelier P.L.E."/>
            <person name="Bitter W."/>
        </authorList>
    </citation>
    <scope>NUCLEOTIDE SEQUENCE</scope>
    <source>
        <strain evidence="1">Sulfur Cave</strain>
    </source>
</reference>
<protein>
    <submittedName>
        <fullName evidence="1">Uncharacterized protein</fullName>
    </submittedName>
</protein>
<proteinExistence type="predicted"/>
<name>A0ABY4QQ53_9MYCO</name>
<dbReference type="RefSeq" id="WP_219065696.1">
    <property type="nucleotide sequence ID" value="NZ_CAJUXY010000002.1"/>
</dbReference>
<keyword evidence="2" id="KW-1185">Reference proteome</keyword>
<organism evidence="1 2">
    <name type="scientific">Candidatus Mycobacterium methanotrophicum</name>
    <dbReference type="NCBI Taxonomy" id="2943498"/>
    <lineage>
        <taxon>Bacteria</taxon>
        <taxon>Bacillati</taxon>
        <taxon>Actinomycetota</taxon>
        <taxon>Actinomycetes</taxon>
        <taxon>Mycobacteriales</taxon>
        <taxon>Mycobacteriaceae</taxon>
        <taxon>Mycobacterium</taxon>
    </lineage>
</organism>
<evidence type="ECO:0000313" key="1">
    <source>
        <dbReference type="EMBL" id="UQX12006.1"/>
    </source>
</evidence>
<gene>
    <name evidence="1" type="ORF">M5I08_06560</name>
</gene>
<dbReference type="Proteomes" id="UP001056610">
    <property type="component" value="Chromosome"/>
</dbReference>
<evidence type="ECO:0000313" key="2">
    <source>
        <dbReference type="Proteomes" id="UP001056610"/>
    </source>
</evidence>